<name>A0AAU8BS61_9VIBR</name>
<evidence type="ECO:0000313" key="1">
    <source>
        <dbReference type="EMBL" id="XCD19121.1"/>
    </source>
</evidence>
<dbReference type="EMBL" id="CP115922">
    <property type="protein sequence ID" value="XCD19121.1"/>
    <property type="molecule type" value="Genomic_DNA"/>
</dbReference>
<dbReference type="RefSeq" id="WP_353500248.1">
    <property type="nucleotide sequence ID" value="NZ_CP115922.1"/>
</dbReference>
<dbReference type="InterPro" id="IPR036890">
    <property type="entry name" value="HATPase_C_sf"/>
</dbReference>
<dbReference type="AlphaFoldDB" id="A0AAU8BS61"/>
<reference evidence="1" key="1">
    <citation type="submission" date="2023-01" db="EMBL/GenBank/DDBJ databases">
        <title>Vibrio sp. CB1-14 genome sequencing.</title>
        <authorList>
            <person name="Otstavnykh N."/>
            <person name="Isaeva M."/>
            <person name="Meleshko D."/>
        </authorList>
    </citation>
    <scope>NUCLEOTIDE SEQUENCE</scope>
    <source>
        <strain evidence="1">CB1-14</strain>
        <plasmid evidence="1">p1</plasmid>
    </source>
</reference>
<keyword evidence="1" id="KW-0067">ATP-binding</keyword>
<dbReference type="GO" id="GO:0005524">
    <property type="term" value="F:ATP binding"/>
    <property type="evidence" value="ECO:0007669"/>
    <property type="project" value="UniProtKB-KW"/>
</dbReference>
<gene>
    <name evidence="1" type="ORF">PG915_24605</name>
</gene>
<accession>A0AAU8BS61</accession>
<protein>
    <submittedName>
        <fullName evidence="1">ATP-binding protein</fullName>
    </submittedName>
</protein>
<dbReference type="Gene3D" id="3.30.565.10">
    <property type="entry name" value="Histidine kinase-like ATPase, C-terminal domain"/>
    <property type="match status" value="1"/>
</dbReference>
<dbReference type="KEGG" id="vck:PG915_24605"/>
<dbReference type="SUPFAM" id="SSF55874">
    <property type="entry name" value="ATPase domain of HSP90 chaperone/DNA topoisomerase II/histidine kinase"/>
    <property type="match status" value="1"/>
</dbReference>
<geneLocation type="plasmid" evidence="1">
    <name>p1</name>
</geneLocation>
<dbReference type="Pfam" id="PF13589">
    <property type="entry name" value="HATPase_c_3"/>
    <property type="match status" value="1"/>
</dbReference>
<sequence>MKLTVNEQGLLAKLNTLFSNNTKIWTELLQNACRAGATEVNITTEQEGEHESLTFKDNGEGIKDFSKLFNVAQSGWDDSTINTQSAFGMGFTSTLFVCRQLLIRSNGRYLLVDTEDIINQQEFFDVPDDGASQTGTSITLIGLNDNVKKSLFSKRSSRPLQVLHEASEGYALNVYINDEKANSRYSIPALRQCSNFIERRTSCATVFIDHKAVNLQPKTFLQGAAISSSLTSVIYTYGSHLPTVIVHFDDSVPARMPDRDCLIDDSDVVSEIRALFNQTMVEMVDSDLSTMSEEAFLADERCHSRLKNYCPERLNKMSCLPMHTVVRSGNYDFDRRDNFDETIYEGVLTKSDIKDLTLVAMPECDCEYDDEDMLTLHALMACDDVVFVQTGLYPTEHWIHSMTMDFDSFSVTLDASKAGEPIYFTSDYYLFFDIVLCESLAGQFTTGKRAPLDWTVSDNVLYISNDCDIGTKADLITAALNSYQSEFSYLETEFEADSHKLQEFVTLHRVNSDSELLESILERALAEHGHATKAKLATSAFTITFDDQGNFTLK</sequence>
<keyword evidence="1" id="KW-0547">Nucleotide-binding</keyword>
<proteinExistence type="predicted"/>
<organism evidence="1">
    <name type="scientific">Vibrio chaetopteri</name>
    <dbReference type="NCBI Taxonomy" id="3016528"/>
    <lineage>
        <taxon>Bacteria</taxon>
        <taxon>Pseudomonadati</taxon>
        <taxon>Pseudomonadota</taxon>
        <taxon>Gammaproteobacteria</taxon>
        <taxon>Vibrionales</taxon>
        <taxon>Vibrionaceae</taxon>
        <taxon>Vibrio</taxon>
    </lineage>
</organism>
<keyword evidence="1" id="KW-0614">Plasmid</keyword>